<evidence type="ECO:0000256" key="1">
    <source>
        <dbReference type="ARBA" id="ARBA00008348"/>
    </source>
</evidence>
<feature type="domain" description="Pseudouridine synthase RsuA/RluA-like" evidence="5">
    <location>
        <begin position="42"/>
        <end position="176"/>
    </location>
</feature>
<dbReference type="InterPro" id="IPR042092">
    <property type="entry name" value="PsdUridine_s_RsuA/RluB/E/F_cat"/>
</dbReference>
<dbReference type="Gene3D" id="3.10.290.10">
    <property type="entry name" value="RNA-binding S4 domain"/>
    <property type="match status" value="1"/>
</dbReference>
<dbReference type="NCBIfam" id="TIGR00093">
    <property type="entry name" value="pseudouridine synthase"/>
    <property type="match status" value="1"/>
</dbReference>
<dbReference type="InterPro" id="IPR020094">
    <property type="entry name" value="TruA/RsuA/RluB/E/F_N"/>
</dbReference>
<comment type="caution">
    <text evidence="6">The sequence shown here is derived from an EMBL/GenBank/DDBJ whole genome shotgun (WGS) entry which is preliminary data.</text>
</comment>
<dbReference type="GO" id="GO:0006364">
    <property type="term" value="P:rRNA processing"/>
    <property type="evidence" value="ECO:0007669"/>
    <property type="project" value="UniProtKB-ARBA"/>
</dbReference>
<dbReference type="PROSITE" id="PS50889">
    <property type="entry name" value="S4"/>
    <property type="match status" value="1"/>
</dbReference>
<dbReference type="EMBL" id="DVOF01000214">
    <property type="protein sequence ID" value="HIV03357.1"/>
    <property type="molecule type" value="Genomic_DNA"/>
</dbReference>
<dbReference type="InterPro" id="IPR006145">
    <property type="entry name" value="PsdUridine_synth_RsuA/RluA"/>
</dbReference>
<proteinExistence type="inferred from homology"/>
<evidence type="ECO:0000256" key="3">
    <source>
        <dbReference type="PROSITE-ProRule" id="PRU00182"/>
    </source>
</evidence>
<organism evidence="6 7">
    <name type="scientific">Candidatus Aphodoplasma excrementigallinarum</name>
    <dbReference type="NCBI Taxonomy" id="2840673"/>
    <lineage>
        <taxon>Bacteria</taxon>
        <taxon>Bacillati</taxon>
        <taxon>Bacillota</taxon>
        <taxon>Clostridia</taxon>
        <taxon>Eubacteriales</taxon>
        <taxon>Candidatus Aphodoplasma</taxon>
    </lineage>
</organism>
<accession>A0A9D1T0S3</accession>
<dbReference type="CDD" id="cd00165">
    <property type="entry name" value="S4"/>
    <property type="match status" value="1"/>
</dbReference>
<sequence>FITQGRVDVDGRTVTELGTKVEIGANRVSLDGKELHIARKKYYIMLNKPYGYISAVKDQFDRPTVVDIVKEELNAGLYPVGRLDYDTEGLLLLTNDGDFTYHITHPKHNVGKTYIATLKGGITVGHLNALRRGIRVEDYKTSPAEVDLLDSVPGQSRVQITIHEGKNRQVRKMFESLGYTVAALERTAIGTVSLGNLPRGRWRHLTSYEVNYLMGGAGGREG</sequence>
<dbReference type="Proteomes" id="UP000886743">
    <property type="component" value="Unassembled WGS sequence"/>
</dbReference>
<dbReference type="GO" id="GO:0140098">
    <property type="term" value="F:catalytic activity, acting on RNA"/>
    <property type="evidence" value="ECO:0007669"/>
    <property type="project" value="UniProtKB-ARBA"/>
</dbReference>
<dbReference type="GO" id="GO:0009982">
    <property type="term" value="F:pseudouridine synthase activity"/>
    <property type="evidence" value="ECO:0007669"/>
    <property type="project" value="InterPro"/>
</dbReference>
<dbReference type="GO" id="GO:0005829">
    <property type="term" value="C:cytosol"/>
    <property type="evidence" value="ECO:0007669"/>
    <property type="project" value="UniProtKB-ARBA"/>
</dbReference>
<dbReference type="AlphaFoldDB" id="A0A9D1T0S3"/>
<gene>
    <name evidence="6" type="ORF">IAC74_07255</name>
</gene>
<dbReference type="SUPFAM" id="SSF55174">
    <property type="entry name" value="Alpha-L RNA-binding motif"/>
    <property type="match status" value="1"/>
</dbReference>
<reference evidence="6" key="1">
    <citation type="submission" date="2020-10" db="EMBL/GenBank/DDBJ databases">
        <authorList>
            <person name="Gilroy R."/>
        </authorList>
    </citation>
    <scope>NUCLEOTIDE SEQUENCE</scope>
    <source>
        <strain evidence="6">4920</strain>
    </source>
</reference>
<dbReference type="Pfam" id="PF00849">
    <property type="entry name" value="PseudoU_synth_2"/>
    <property type="match status" value="1"/>
</dbReference>
<protein>
    <recommendedName>
        <fullName evidence="4">Pseudouridine synthase</fullName>
        <ecNumber evidence="4">5.4.99.-</ecNumber>
    </recommendedName>
</protein>
<dbReference type="Gene3D" id="3.30.70.1560">
    <property type="entry name" value="Alpha-L RNA-binding motif"/>
    <property type="match status" value="1"/>
</dbReference>
<dbReference type="FunFam" id="3.30.70.1560:FF:000001">
    <property type="entry name" value="Pseudouridine synthase"/>
    <property type="match status" value="1"/>
</dbReference>
<comment type="similarity">
    <text evidence="1 4">Belongs to the pseudouridine synthase RsuA family.</text>
</comment>
<keyword evidence="2 4" id="KW-0413">Isomerase</keyword>
<dbReference type="GO" id="GO:0001522">
    <property type="term" value="P:pseudouridine synthesis"/>
    <property type="evidence" value="ECO:0007669"/>
    <property type="project" value="InterPro"/>
</dbReference>
<evidence type="ECO:0000256" key="2">
    <source>
        <dbReference type="ARBA" id="ARBA00023235"/>
    </source>
</evidence>
<dbReference type="GO" id="GO:0003723">
    <property type="term" value="F:RNA binding"/>
    <property type="evidence" value="ECO:0007669"/>
    <property type="project" value="UniProtKB-KW"/>
</dbReference>
<dbReference type="CDD" id="cd02870">
    <property type="entry name" value="PseudoU_synth_RsuA_like"/>
    <property type="match status" value="1"/>
</dbReference>
<evidence type="ECO:0000259" key="5">
    <source>
        <dbReference type="Pfam" id="PF00849"/>
    </source>
</evidence>
<evidence type="ECO:0000313" key="7">
    <source>
        <dbReference type="Proteomes" id="UP000886743"/>
    </source>
</evidence>
<dbReference type="PANTHER" id="PTHR47683:SF2">
    <property type="entry name" value="RNA-BINDING S4 DOMAIN-CONTAINING PROTEIN"/>
    <property type="match status" value="1"/>
</dbReference>
<dbReference type="InterPro" id="IPR050343">
    <property type="entry name" value="RsuA_PseudoU_synthase"/>
</dbReference>
<dbReference type="InterPro" id="IPR000748">
    <property type="entry name" value="PsdUridine_synth_RsuA/RluB/E/F"/>
</dbReference>
<reference evidence="6" key="2">
    <citation type="journal article" date="2021" name="PeerJ">
        <title>Extensive microbial diversity within the chicken gut microbiome revealed by metagenomics and culture.</title>
        <authorList>
            <person name="Gilroy R."/>
            <person name="Ravi A."/>
            <person name="Getino M."/>
            <person name="Pursley I."/>
            <person name="Horton D.L."/>
            <person name="Alikhan N.F."/>
            <person name="Baker D."/>
            <person name="Gharbi K."/>
            <person name="Hall N."/>
            <person name="Watson M."/>
            <person name="Adriaenssens E.M."/>
            <person name="Foster-Nyarko E."/>
            <person name="Jarju S."/>
            <person name="Secka A."/>
            <person name="Antonio M."/>
            <person name="Oren A."/>
            <person name="Chaudhuri R.R."/>
            <person name="La Ragione R."/>
            <person name="Hildebrand F."/>
            <person name="Pallen M.J."/>
        </authorList>
    </citation>
    <scope>NUCLEOTIDE SEQUENCE</scope>
    <source>
        <strain evidence="6">4920</strain>
    </source>
</reference>
<evidence type="ECO:0000256" key="4">
    <source>
        <dbReference type="RuleBase" id="RU003887"/>
    </source>
</evidence>
<dbReference type="PANTHER" id="PTHR47683">
    <property type="entry name" value="PSEUDOURIDINE SYNTHASE FAMILY PROTEIN-RELATED"/>
    <property type="match status" value="1"/>
</dbReference>
<dbReference type="PROSITE" id="PS01149">
    <property type="entry name" value="PSI_RSU"/>
    <property type="match status" value="1"/>
</dbReference>
<feature type="non-terminal residue" evidence="6">
    <location>
        <position position="1"/>
    </location>
</feature>
<name>A0A9D1T0S3_9FIRM</name>
<dbReference type="EC" id="5.4.99.-" evidence="4"/>
<evidence type="ECO:0000313" key="6">
    <source>
        <dbReference type="EMBL" id="HIV03357.1"/>
    </source>
</evidence>
<dbReference type="InterPro" id="IPR020103">
    <property type="entry name" value="PsdUridine_synth_cat_dom_sf"/>
</dbReference>
<dbReference type="InterPro" id="IPR036986">
    <property type="entry name" value="S4_RNA-bd_sf"/>
</dbReference>
<keyword evidence="3" id="KW-0694">RNA-binding</keyword>
<dbReference type="Gene3D" id="3.30.70.580">
    <property type="entry name" value="Pseudouridine synthase I, catalytic domain, N-terminal subdomain"/>
    <property type="match status" value="1"/>
</dbReference>
<dbReference type="InterPro" id="IPR018496">
    <property type="entry name" value="PsdUridine_synth_RsuA/RluB_CS"/>
</dbReference>
<dbReference type="SUPFAM" id="SSF55120">
    <property type="entry name" value="Pseudouridine synthase"/>
    <property type="match status" value="1"/>
</dbReference>